<dbReference type="InterPro" id="IPR036188">
    <property type="entry name" value="FAD/NAD-bd_sf"/>
</dbReference>
<dbReference type="InterPro" id="IPR005288">
    <property type="entry name" value="NadB"/>
</dbReference>
<dbReference type="AlphaFoldDB" id="A0A147F8N3"/>
<dbReference type="GO" id="GO:0009435">
    <property type="term" value="P:NAD+ biosynthetic process"/>
    <property type="evidence" value="ECO:0007669"/>
    <property type="project" value="InterPro"/>
</dbReference>
<dbReference type="SUPFAM" id="SSF51905">
    <property type="entry name" value="FAD/NAD(P)-binding domain"/>
    <property type="match status" value="1"/>
</dbReference>
<dbReference type="Proteomes" id="UP000072189">
    <property type="component" value="Unassembled WGS sequence"/>
</dbReference>
<accession>A0A147F8N3</accession>
<reference evidence="1 2" key="1">
    <citation type="journal article" date="2016" name="Front. Microbiol.">
        <title>Genomic Resource of Rice Seed Associated Bacteria.</title>
        <authorList>
            <person name="Midha S."/>
            <person name="Bansal K."/>
            <person name="Sharma S."/>
            <person name="Kumar N."/>
            <person name="Patil P.P."/>
            <person name="Chaudhry V."/>
            <person name="Patil P.B."/>
        </authorList>
    </citation>
    <scope>NUCLEOTIDE SEQUENCE [LARGE SCALE GENOMIC DNA]</scope>
    <source>
        <strain evidence="1 2">RSA3</strain>
    </source>
</reference>
<protein>
    <submittedName>
        <fullName evidence="1">FAD-dependent oxidoreductase</fullName>
    </submittedName>
</protein>
<evidence type="ECO:0000313" key="1">
    <source>
        <dbReference type="EMBL" id="KTS12809.1"/>
    </source>
</evidence>
<dbReference type="PANTHER" id="PTHR42716">
    <property type="entry name" value="L-ASPARTATE OXIDASE"/>
    <property type="match status" value="1"/>
</dbReference>
<dbReference type="PANTHER" id="PTHR42716:SF1">
    <property type="entry name" value="SLL0471 PROTEIN"/>
    <property type="match status" value="1"/>
</dbReference>
<dbReference type="PATRIC" id="fig|2033.4.peg.2531"/>
<organism evidence="1 2">
    <name type="scientific">Microbacterium testaceum</name>
    <name type="common">Aureobacterium testaceum</name>
    <name type="synonym">Brevibacterium testaceum</name>
    <dbReference type="NCBI Taxonomy" id="2033"/>
    <lineage>
        <taxon>Bacteria</taxon>
        <taxon>Bacillati</taxon>
        <taxon>Actinomycetota</taxon>
        <taxon>Actinomycetes</taxon>
        <taxon>Micrococcales</taxon>
        <taxon>Microbacteriaceae</taxon>
        <taxon>Microbacterium</taxon>
    </lineage>
</organism>
<name>A0A147F8N3_MICTE</name>
<comment type="caution">
    <text evidence="1">The sequence shown here is derived from an EMBL/GenBank/DDBJ whole genome shotgun (WGS) entry which is preliminary data.</text>
</comment>
<proteinExistence type="predicted"/>
<dbReference type="EMBL" id="LDRV01000043">
    <property type="protein sequence ID" value="KTS12809.1"/>
    <property type="molecule type" value="Genomic_DNA"/>
</dbReference>
<dbReference type="RefSeq" id="WP_058613911.1">
    <property type="nucleotide sequence ID" value="NZ_LDRR01000045.1"/>
</dbReference>
<dbReference type="GO" id="GO:0008734">
    <property type="term" value="F:L-aspartate oxidase activity"/>
    <property type="evidence" value="ECO:0007669"/>
    <property type="project" value="InterPro"/>
</dbReference>
<dbReference type="Gene3D" id="3.50.50.60">
    <property type="entry name" value="FAD/NAD(P)-binding domain"/>
    <property type="match status" value="1"/>
</dbReference>
<dbReference type="Pfam" id="PF12831">
    <property type="entry name" value="FAD_oxidored"/>
    <property type="match status" value="1"/>
</dbReference>
<sequence>MTHEPTELDTPILIVGGGLGGMAAALAAARHGVSVVITEHTGWLGGALTTQMVPLDEHRRIERIGANGSYRRLREELREHYRRFYPLTDRARRDPLLNPGAGWVSPLCVEPLAAVSVLESMIAPYRASGLIRTLMHCRPTRVETTGDRIDAVEFARADGSPVVVRAEIVLDATETGDLLELGGIDHVTGKESQAQTGEPHAAAIANPDDMQSGTWCFAIEHLDGEDHTIDRPEQYDRWRDARPPAWSGAKILDWTGPGEDTGLARPYRMDVNPDDDPAAINVDHRFMPDGPELWTYRRIAARRQFREGFYRSDITVVNWPMNDYTDGPLLGPSAAQHRHGARQLSLSLLYWLQTEAPRPDGGTGYPGMRILPHVSGTADGLAMEPYIREGRRILALETVREQDVSVEIRGDRAARRYDSSVGVGHYYWLDRHATTGGGIPVNGRPQPFEIPFGALVPRRVRNLLAAGKNIGTTHITNGCYRLHPVEWAIGEAAGHAAAFSVVNATEPHAIHADADKLAEVQARLVRDEVELHWPEDARW</sequence>
<evidence type="ECO:0000313" key="2">
    <source>
        <dbReference type="Proteomes" id="UP000072189"/>
    </source>
</evidence>
<gene>
    <name evidence="1" type="ORF">RSA3_07730</name>
</gene>